<proteinExistence type="predicted"/>
<gene>
    <name evidence="3" type="ORF">A9C11_27495</name>
</gene>
<dbReference type="PROSITE" id="PS00455">
    <property type="entry name" value="AMP_BINDING"/>
    <property type="match status" value="1"/>
</dbReference>
<dbReference type="GO" id="GO:0016878">
    <property type="term" value="F:acid-thiol ligase activity"/>
    <property type="evidence" value="ECO:0007669"/>
    <property type="project" value="UniProtKB-ARBA"/>
</dbReference>
<evidence type="ECO:0000313" key="3">
    <source>
        <dbReference type="EMBL" id="ANI17498.1"/>
    </source>
</evidence>
<accession>A0A1A9KIZ8</accession>
<sequence length="507" mass="55056">MSGTLIETFNWWAVERADVPALVVGDEQVSYAQLRAWAEAGAEWLVARGVERGDRVGVMAGNSLLWVVLSQAAMLAGAILAPVNPRFTFSEASYLLVDRYRAKAIFHDDERAELVAKIGDQIPGAHVFGLAELARLRHTPPSGNLATDDIPLDTELVIIPTSGSTGRPKGVVLSHRTMSGYVADSCLARPGAFSAARILLFAPLCTSAGYVVLMQYLAYGGTVFLEQAFDAERALDTIVTQRISTMMGTPIFFERMAACEGFRDADLSSLYYCLVGGARVSRQLLETWLEKGVLLRQLYGQTEVGGQATFNTDQASITHPEKCGRGSIYTRVAVIDERGEFCPPNTPGQIVIKGPGTMVRYWDDAEATAATVVDGWVRTGDLGVLDEQGLLTMLDRIKDIIISGGLNISAAEVERVIAEYPGVHEVAVIAAHDDNFGETPLAIVHGLQAGDIPELLQHCSTHLSSYKVPRYMVCTAEPLPRLATGKIAKPQLREQYAEAHLSLPRIR</sequence>
<protein>
    <submittedName>
        <fullName evidence="3">Uncharacterized protein</fullName>
    </submittedName>
</protein>
<dbReference type="EMBL" id="CP015878">
    <property type="protein sequence ID" value="ANI17498.1"/>
    <property type="molecule type" value="Genomic_DNA"/>
</dbReference>
<feature type="domain" description="AMP-dependent synthetase/ligase" evidence="1">
    <location>
        <begin position="9"/>
        <end position="362"/>
    </location>
</feature>
<dbReference type="InterPro" id="IPR042099">
    <property type="entry name" value="ANL_N_sf"/>
</dbReference>
<dbReference type="PANTHER" id="PTHR43767">
    <property type="entry name" value="LONG-CHAIN-FATTY-ACID--COA LIGASE"/>
    <property type="match status" value="1"/>
</dbReference>
<dbReference type="InterPro" id="IPR000873">
    <property type="entry name" value="AMP-dep_synth/lig_dom"/>
</dbReference>
<feature type="domain" description="AMP-binding enzyme C-terminal" evidence="2">
    <location>
        <begin position="412"/>
        <end position="486"/>
    </location>
</feature>
<dbReference type="InterPro" id="IPR025110">
    <property type="entry name" value="AMP-bd_C"/>
</dbReference>
<evidence type="ECO:0000313" key="4">
    <source>
        <dbReference type="Proteomes" id="UP000077748"/>
    </source>
</evidence>
<evidence type="ECO:0000259" key="2">
    <source>
        <dbReference type="Pfam" id="PF13193"/>
    </source>
</evidence>
<reference evidence="3 4" key="1">
    <citation type="submission" date="2016-05" db="EMBL/GenBank/DDBJ databases">
        <title>Genome Sequence of Pseudomonas citronellolis Strain SJTE-3, an Estrogens and Persistent Organic Pollutants degradation strain.</title>
        <authorList>
            <person name="Liang R."/>
        </authorList>
    </citation>
    <scope>NUCLEOTIDE SEQUENCE [LARGE SCALE GENOMIC DNA]</scope>
    <source>
        <strain evidence="3 4">SJTE-3</strain>
    </source>
</reference>
<dbReference type="Gene3D" id="3.30.300.30">
    <property type="match status" value="1"/>
</dbReference>
<dbReference type="InterPro" id="IPR045851">
    <property type="entry name" value="AMP-bd_C_sf"/>
</dbReference>
<dbReference type="InterPro" id="IPR050237">
    <property type="entry name" value="ATP-dep_AMP-bd_enzyme"/>
</dbReference>
<dbReference type="SUPFAM" id="SSF56801">
    <property type="entry name" value="Acetyl-CoA synthetase-like"/>
    <property type="match status" value="1"/>
</dbReference>
<organism evidence="3 4">
    <name type="scientific">Pseudomonas citronellolis</name>
    <dbReference type="NCBI Taxonomy" id="53408"/>
    <lineage>
        <taxon>Bacteria</taxon>
        <taxon>Pseudomonadati</taxon>
        <taxon>Pseudomonadota</taxon>
        <taxon>Gammaproteobacteria</taxon>
        <taxon>Pseudomonadales</taxon>
        <taxon>Pseudomonadaceae</taxon>
        <taxon>Pseudomonas</taxon>
    </lineage>
</organism>
<evidence type="ECO:0000259" key="1">
    <source>
        <dbReference type="Pfam" id="PF00501"/>
    </source>
</evidence>
<dbReference type="AlphaFoldDB" id="A0A1A9KIZ8"/>
<dbReference type="Pfam" id="PF00501">
    <property type="entry name" value="AMP-binding"/>
    <property type="match status" value="1"/>
</dbReference>
<dbReference type="PANTHER" id="PTHR43767:SF1">
    <property type="entry name" value="NONRIBOSOMAL PEPTIDE SYNTHASE PES1 (EUROFUNG)-RELATED"/>
    <property type="match status" value="1"/>
</dbReference>
<dbReference type="Proteomes" id="UP000077748">
    <property type="component" value="Chromosome"/>
</dbReference>
<dbReference type="Gene3D" id="3.40.50.12780">
    <property type="entry name" value="N-terminal domain of ligase-like"/>
    <property type="match status" value="1"/>
</dbReference>
<name>A0A1A9KIZ8_9PSED</name>
<dbReference type="InterPro" id="IPR020845">
    <property type="entry name" value="AMP-binding_CS"/>
</dbReference>
<dbReference type="RefSeq" id="WP_064584409.1">
    <property type="nucleotide sequence ID" value="NZ_CP015878.1"/>
</dbReference>
<dbReference type="Pfam" id="PF13193">
    <property type="entry name" value="AMP-binding_C"/>
    <property type="match status" value="1"/>
</dbReference>